<protein>
    <submittedName>
        <fullName evidence="2">Uncharacterized protein</fullName>
    </submittedName>
</protein>
<feature type="region of interest" description="Disordered" evidence="1">
    <location>
        <begin position="99"/>
        <end position="129"/>
    </location>
</feature>
<name>A0A1E3K0E4_9TREE</name>
<gene>
    <name evidence="2" type="ORF">I350_03965</name>
</gene>
<feature type="region of interest" description="Disordered" evidence="1">
    <location>
        <begin position="378"/>
        <end position="424"/>
    </location>
</feature>
<accession>A0A1E3K0E4</accession>
<comment type="caution">
    <text evidence="2">The sequence shown here is derived from an EMBL/GenBank/DDBJ whole genome shotgun (WGS) entry which is preliminary data.</text>
</comment>
<feature type="compositionally biased region" description="Basic and acidic residues" evidence="1">
    <location>
        <begin position="99"/>
        <end position="116"/>
    </location>
</feature>
<evidence type="ECO:0000256" key="1">
    <source>
        <dbReference type="SAM" id="MobiDB-lite"/>
    </source>
</evidence>
<feature type="region of interest" description="Disordered" evidence="1">
    <location>
        <begin position="321"/>
        <end position="366"/>
    </location>
</feature>
<evidence type="ECO:0000313" key="2">
    <source>
        <dbReference type="EMBL" id="ODO06608.1"/>
    </source>
</evidence>
<feature type="compositionally biased region" description="Low complexity" evidence="1">
    <location>
        <begin position="324"/>
        <end position="346"/>
    </location>
</feature>
<dbReference type="EMBL" id="MEKH01000006">
    <property type="protein sequence ID" value="ODO06608.1"/>
    <property type="molecule type" value="Genomic_DNA"/>
</dbReference>
<feature type="compositionally biased region" description="Polar residues" evidence="1">
    <location>
        <begin position="378"/>
        <end position="387"/>
    </location>
</feature>
<dbReference type="OrthoDB" id="2575502at2759"/>
<organism evidence="2 3">
    <name type="scientific">Cryptococcus amylolentus CBS 6273</name>
    <dbReference type="NCBI Taxonomy" id="1296118"/>
    <lineage>
        <taxon>Eukaryota</taxon>
        <taxon>Fungi</taxon>
        <taxon>Dikarya</taxon>
        <taxon>Basidiomycota</taxon>
        <taxon>Agaricomycotina</taxon>
        <taxon>Tremellomycetes</taxon>
        <taxon>Tremellales</taxon>
        <taxon>Cryptococcaceae</taxon>
        <taxon>Cryptococcus</taxon>
    </lineage>
</organism>
<evidence type="ECO:0000313" key="3">
    <source>
        <dbReference type="Proteomes" id="UP000095149"/>
    </source>
</evidence>
<proteinExistence type="predicted"/>
<feature type="compositionally biased region" description="Pro residues" evidence="1">
    <location>
        <begin position="44"/>
        <end position="55"/>
    </location>
</feature>
<feature type="compositionally biased region" description="Low complexity" evidence="1">
    <location>
        <begin position="353"/>
        <end position="362"/>
    </location>
</feature>
<reference evidence="2 3" key="1">
    <citation type="submission" date="2016-06" db="EMBL/GenBank/DDBJ databases">
        <title>Evolution of pathogenesis and genome organization in the Tremellales.</title>
        <authorList>
            <person name="Cuomo C."/>
            <person name="Litvintseva A."/>
            <person name="Heitman J."/>
            <person name="Chen Y."/>
            <person name="Sun S."/>
            <person name="Springer D."/>
            <person name="Dromer F."/>
            <person name="Young S."/>
            <person name="Zeng Q."/>
            <person name="Chapman S."/>
            <person name="Gujja S."/>
            <person name="Saif S."/>
            <person name="Birren B."/>
        </authorList>
    </citation>
    <scope>NUCLEOTIDE SEQUENCE [LARGE SCALE GENOMIC DNA]</scope>
    <source>
        <strain evidence="2 3">CBS 6273</strain>
    </source>
</reference>
<dbReference type="AlphaFoldDB" id="A0A1E3K0E4"/>
<feature type="region of interest" description="Disordered" evidence="1">
    <location>
        <begin position="1"/>
        <end position="62"/>
    </location>
</feature>
<dbReference type="Proteomes" id="UP000095149">
    <property type="component" value="Unassembled WGS sequence"/>
</dbReference>
<sequence length="529" mass="57371">MTNFLRSVFKRSSSSRHGRPTATPDPEFPDQRSRSPTPSFIPYRPSPLPSPSPSPPRERDDLLTLADTLQRQLRRAGASGARRGGETDGTMKRLLEVLEEIERGDVRDPTPERSREGVSQSSERSSKSVGLVESALGSCADALDSAQECLQSPIGQAHADTLGKITALLEAQRDEIEEMRVFIEARRFPSLVTLQQIYGKINDQIKGVSSLPDGEAQDALSSMVQVLQEGPDYLIDICLISAIVWYAEIIDSSYAASLRQILETAIASQSNLETFRQAAEEILGVSAGLDVGVLDDREAEDAYRDIGALLRQLQVRIESSTLETPSGSSVASTSTPTPLTLPGTPVATPPISPVSSTPSSSAGDADFKSMSVKDLQDNFGTGVTTPTPALPGLSSYNAPSSGPTAKPTPTPSSPASATGSEESQEIWEYRGQLLTRSALDLVLRQEMLEQADSSGQYAGEVSWDDLRGAWIPKWAKKLKRSDLAEGEVPDSNPATFEEKEEDEWGNEIGFYGVNKELYYKKEPTFDLKD</sequence>